<dbReference type="Pfam" id="PF00120">
    <property type="entry name" value="Gln-synt_C"/>
    <property type="match status" value="1"/>
</dbReference>
<accession>A0A1Y1UFM6</accession>
<evidence type="ECO:0000256" key="3">
    <source>
        <dbReference type="RuleBase" id="RU000384"/>
    </source>
</evidence>
<evidence type="ECO:0000313" key="6">
    <source>
        <dbReference type="Proteomes" id="UP000193218"/>
    </source>
</evidence>
<evidence type="ECO:0000256" key="2">
    <source>
        <dbReference type="PROSITE-ProRule" id="PRU01331"/>
    </source>
</evidence>
<proteinExistence type="inferred from homology"/>
<dbReference type="InParanoid" id="A0A1Y1UFM6"/>
<dbReference type="AlphaFoldDB" id="A0A1Y1UFM6"/>
<gene>
    <name evidence="5" type="ORF">BD324DRAFT_651347</name>
</gene>
<comment type="caution">
    <text evidence="5">The sequence shown here is derived from an EMBL/GenBank/DDBJ whole genome shotgun (WGS) entry which is preliminary data.</text>
</comment>
<dbReference type="OrthoDB" id="3364440at2759"/>
<dbReference type="GO" id="GO:0004356">
    <property type="term" value="F:glutamine synthetase activity"/>
    <property type="evidence" value="ECO:0007669"/>
    <property type="project" value="InterPro"/>
</dbReference>
<evidence type="ECO:0000313" key="5">
    <source>
        <dbReference type="EMBL" id="ORX36870.1"/>
    </source>
</evidence>
<feature type="domain" description="GS catalytic" evidence="4">
    <location>
        <begin position="123"/>
        <end position="449"/>
    </location>
</feature>
<dbReference type="SMART" id="SM01230">
    <property type="entry name" value="Gln-synt_C"/>
    <property type="match status" value="1"/>
</dbReference>
<evidence type="ECO:0000256" key="1">
    <source>
        <dbReference type="ARBA" id="ARBA00022598"/>
    </source>
</evidence>
<evidence type="ECO:0000259" key="4">
    <source>
        <dbReference type="PROSITE" id="PS51987"/>
    </source>
</evidence>
<dbReference type="EMBL" id="NBSH01000007">
    <property type="protein sequence ID" value="ORX36870.1"/>
    <property type="molecule type" value="Genomic_DNA"/>
</dbReference>
<dbReference type="Proteomes" id="UP000193218">
    <property type="component" value="Unassembled WGS sequence"/>
</dbReference>
<dbReference type="PROSITE" id="PS51987">
    <property type="entry name" value="GS_CATALYTIC"/>
    <property type="match status" value="1"/>
</dbReference>
<protein>
    <recommendedName>
        <fullName evidence="4">GS catalytic domain-containing protein</fullName>
    </recommendedName>
</protein>
<reference evidence="5 6" key="1">
    <citation type="submission" date="2017-03" db="EMBL/GenBank/DDBJ databases">
        <title>Widespread Adenine N6-methylation of Active Genes in Fungi.</title>
        <authorList>
            <consortium name="DOE Joint Genome Institute"/>
            <person name="Mondo S.J."/>
            <person name="Dannebaum R.O."/>
            <person name="Kuo R.C."/>
            <person name="Louie K.B."/>
            <person name="Bewick A.J."/>
            <person name="Labutti K."/>
            <person name="Haridas S."/>
            <person name="Kuo A."/>
            <person name="Salamov A."/>
            <person name="Ahrendt S.R."/>
            <person name="Lau R."/>
            <person name="Bowen B.P."/>
            <person name="Lipzen A."/>
            <person name="Sullivan W."/>
            <person name="Andreopoulos W.B."/>
            <person name="Clum A."/>
            <person name="Lindquist E."/>
            <person name="Daum C."/>
            <person name="Northen T.R."/>
            <person name="Ramamoorthy G."/>
            <person name="Schmitz R.J."/>
            <person name="Gryganskyi A."/>
            <person name="Culley D."/>
            <person name="Magnuson J."/>
            <person name="James T.Y."/>
            <person name="O'Malley M.A."/>
            <person name="Stajich J.E."/>
            <person name="Spatafora J.W."/>
            <person name="Visel A."/>
            <person name="Grigoriev I.V."/>
        </authorList>
    </citation>
    <scope>NUCLEOTIDE SEQUENCE [LARGE SCALE GENOMIC DNA]</scope>
    <source>
        <strain evidence="5 6">NRRL Y-17943</strain>
    </source>
</reference>
<dbReference type="InterPro" id="IPR014746">
    <property type="entry name" value="Gln_synth/guanido_kin_cat_dom"/>
</dbReference>
<dbReference type="PANTHER" id="PTHR43785">
    <property type="entry name" value="GAMMA-GLUTAMYLPUTRESCINE SYNTHETASE"/>
    <property type="match status" value="1"/>
</dbReference>
<dbReference type="RefSeq" id="XP_021870939.1">
    <property type="nucleotide sequence ID" value="XM_022018318.1"/>
</dbReference>
<name>A0A1Y1UFM6_9TREE</name>
<organism evidence="5 6">
    <name type="scientific">Kockovaella imperatae</name>
    <dbReference type="NCBI Taxonomy" id="4999"/>
    <lineage>
        <taxon>Eukaryota</taxon>
        <taxon>Fungi</taxon>
        <taxon>Dikarya</taxon>
        <taxon>Basidiomycota</taxon>
        <taxon>Agaricomycotina</taxon>
        <taxon>Tremellomycetes</taxon>
        <taxon>Tremellales</taxon>
        <taxon>Cuniculitremaceae</taxon>
        <taxon>Kockovaella</taxon>
    </lineage>
</organism>
<dbReference type="GeneID" id="33560127"/>
<comment type="similarity">
    <text evidence="2 3">Belongs to the glutamine synthetase family.</text>
</comment>
<sequence>MQLDQSGLLSHFLHSNPGIRKIRYQTKTYGNVTLDRFLTVARARQMAAESTIQGQAINVVCQTLRNFATTGHMDMDFEAGDDLWVPDYTTIKRCALYKDYASCMVNVIETQYINSSTPFALCPISTLRKAQEEAKAKGYNLLMGSEIEFYFLTDPDAEEVVPVTGSPLYNTAASRHPVFKVVDEAVDVLEANGLAVWGYHQEGASSKYEISLGPADPVTTIDNMIYASEVIKDLAYKHGYHVTMHPHAFPGKWPTAGQHWHVSVDKEGSKPGDAFLAGLLDHFPSVSAFLRGGYDSYQEGRRFWYGGGPVMWSLGNAAPIRRFGDSHFEARVGDALSNPYLQAAAIIAAGMDGIHSQMPLTMGPCEGRLGAGGSAAERDQKLKTLGVTKTLPETLAAAVKDLKGDNGAWLTYSFGQPLLNAYFKVKEDEAKNSGSMEEAVRRQAILRHI</sequence>
<dbReference type="STRING" id="4999.A0A1Y1UFM6"/>
<dbReference type="PANTHER" id="PTHR43785:SF2">
    <property type="entry name" value="TYPE-1 GLUTAMINE SYNTHETASE 1"/>
    <property type="match status" value="1"/>
</dbReference>
<dbReference type="Gene3D" id="3.30.590.10">
    <property type="entry name" value="Glutamine synthetase/guanido kinase, catalytic domain"/>
    <property type="match status" value="1"/>
</dbReference>
<keyword evidence="1" id="KW-0436">Ligase</keyword>
<keyword evidence="6" id="KW-1185">Reference proteome</keyword>
<dbReference type="SUPFAM" id="SSF55931">
    <property type="entry name" value="Glutamine synthetase/guanido kinase"/>
    <property type="match status" value="1"/>
</dbReference>
<dbReference type="InterPro" id="IPR008146">
    <property type="entry name" value="Gln_synth_cat_dom"/>
</dbReference>